<comment type="function">
    <text evidence="9">Capsid scaffolding protein: Acts as a scaffold protein by binding major capsid protein in the cytoplasm, inducing the nuclear localization of both proteins. Multimerizes in the nucleus such as major capsid protein forms the icosahedral T=16 capsid. Autocatalytic cleavage releases the assembly protein, and subsequently abolishes interaction with major capsid protein. Cleavages products are evicted from the capsid before or during DNA packaging.</text>
</comment>
<feature type="chain" id="PRO_5023440210" description="Assembly protein" evidence="9">
    <location>
        <begin position="238"/>
        <end position="580"/>
    </location>
</feature>
<feature type="active site" description="Charge relay system" evidence="9">
    <location>
        <position position="49"/>
    </location>
</feature>
<keyword evidence="1 9" id="KW-0597">Phosphoprotein</keyword>
<feature type="chain" id="PRO_5023440211" description="Capsid scaffolding protein" evidence="9">
    <location>
        <begin position="1"/>
        <end position="580"/>
    </location>
</feature>
<dbReference type="PRINTS" id="PR00236">
    <property type="entry name" value="HSVCAPSIDP40"/>
</dbReference>
<feature type="region of interest" description="Interaction with major capsid protein" evidence="9">
    <location>
        <begin position="560"/>
        <end position="580"/>
    </location>
</feature>
<dbReference type="GO" id="GO:0039708">
    <property type="term" value="P:nuclear capsid assembly"/>
    <property type="evidence" value="ECO:0007669"/>
    <property type="project" value="UniProtKB-ARBA"/>
</dbReference>
<dbReference type="HAMAP" id="MF_04008">
    <property type="entry name" value="HSV_SCAF"/>
    <property type="match status" value="1"/>
</dbReference>
<feature type="active site" description="Charge relay system" evidence="9">
    <location>
        <position position="135"/>
    </location>
</feature>
<evidence type="ECO:0000256" key="9">
    <source>
        <dbReference type="HAMAP-Rule" id="MF_04008"/>
    </source>
</evidence>
<comment type="subcellular location">
    <molecule>Assemblin</molecule>
    <subcellularLocation>
        <location evidence="9">Host nucleus</location>
    </subcellularLocation>
</comment>
<dbReference type="GO" id="GO:0019076">
    <property type="term" value="P:viral release from host cell"/>
    <property type="evidence" value="ECO:0007669"/>
    <property type="project" value="UniProtKB-UniRule"/>
</dbReference>
<dbReference type="Pfam" id="PF00716">
    <property type="entry name" value="Peptidase_S21"/>
    <property type="match status" value="1"/>
</dbReference>
<keyword evidence="3 9" id="KW-1188">Viral release from host cell</keyword>
<comment type="caution">
    <text evidence="9">Lacks conserved residue(s) required for the propagation of feature annotation.</text>
</comment>
<comment type="subunit">
    <molecule>Capsid scaffolding protein</molecule>
    <text evidence="9">Homomultimer. Interacts with major capsid protein.</text>
</comment>
<keyword evidence="7 9" id="KW-0118">Viral capsid assembly</keyword>
<evidence type="ECO:0000256" key="3">
    <source>
        <dbReference type="ARBA" id="ARBA00022612"/>
    </source>
</evidence>
<keyword evidence="2 9" id="KW-1048">Host nucleus</keyword>
<comment type="similarity">
    <text evidence="9">Belongs to the herpesviridae capsid scaffolding protein family.</text>
</comment>
<dbReference type="GO" id="GO:0006508">
    <property type="term" value="P:proteolysis"/>
    <property type="evidence" value="ECO:0007669"/>
    <property type="project" value="UniProtKB-KW"/>
</dbReference>
<evidence type="ECO:0000256" key="7">
    <source>
        <dbReference type="ARBA" id="ARBA00022950"/>
    </source>
</evidence>
<evidence type="ECO:0000256" key="6">
    <source>
        <dbReference type="ARBA" id="ARBA00022825"/>
    </source>
</evidence>
<comment type="subcellular location">
    <molecule>Assembly protein</molecule>
    <subcellularLocation>
        <location evidence="9">Host nucleus</location>
    </subcellularLocation>
</comment>
<feature type="site" description="Cleavage; by assemblin; Release site" evidence="9">
    <location>
        <begin position="237"/>
        <end position="238"/>
    </location>
</feature>
<keyword evidence="6 9" id="KW-0720">Serine protease</keyword>
<comment type="function">
    <text evidence="9">Assembly protein: Plays a major role in capsid assembly. Acts as a scaffold protein by binding major capsid protein. Multimerizes in the nucleus such as major capsid protein forms the icosahedral T=16 capsid. Cleaved by assemblin after capsid completion. The cleavages products are evicted from the capsid before or during DNA packaging.</text>
</comment>
<dbReference type="GO" id="GO:0030430">
    <property type="term" value="C:host cell cytoplasm"/>
    <property type="evidence" value="ECO:0007669"/>
    <property type="project" value="UniProtKB-SubCell"/>
</dbReference>
<organism evidence="11">
    <name type="scientific">lung-eye-trachea disease-associated herpesvirus</name>
    <dbReference type="NCBI Taxonomy" id="203820"/>
    <lineage>
        <taxon>Viruses</taxon>
        <taxon>Duplodnaviria</taxon>
        <taxon>Heunggongvirae</taxon>
        <taxon>Peploviricota</taxon>
        <taxon>Herviviricetes</taxon>
        <taxon>Herpesvirales</taxon>
        <taxon>Orthoherpesviridae</taxon>
        <taxon>Alphaherpesvirinae</taxon>
        <taxon>Chelonid alphaherpesvirus 6</taxon>
    </lineage>
</organism>
<dbReference type="EC" id="3.4.21.97" evidence="9"/>
<comment type="domain">
    <text evidence="9">Region of interaction between pPR and pAP is called Amino conserved domain (ACD). The region of interaction with major capsid protein is called carboxyl conserved domain (CCD).</text>
</comment>
<comment type="catalytic activity">
    <reaction evidence="9">
        <text>Cleaves -Ala-|-Ser- and -Ala-|-Ala- bonds in the scaffold protein.</text>
        <dbReference type="EC" id="3.4.21.97"/>
    </reaction>
</comment>
<comment type="PTM">
    <text evidence="9">Capsid scaffolding protein: Capsid scaffolding protein is cleaved by assemblin after formation of the spherical procapsid. As a result, the capsid obtains its mature, icosahedral shape. Cleavages occur at two or more sites: release (R-site) and maturation (M-site).</text>
</comment>
<name>Q8BAH4_9ALPH</name>
<dbReference type="GO" id="GO:0042025">
    <property type="term" value="C:host cell nucleus"/>
    <property type="evidence" value="ECO:0007669"/>
    <property type="project" value="UniProtKB-SubCell"/>
</dbReference>
<feature type="active site" description="Charge relay system" evidence="9">
    <location>
        <position position="116"/>
    </location>
</feature>
<keyword evidence="5 9" id="KW-0378">Hydrolase</keyword>
<feature type="region of interest" description="Disordered" evidence="10">
    <location>
        <begin position="306"/>
        <end position="371"/>
    </location>
</feature>
<dbReference type="EMBL" id="AY124578">
    <property type="protein sequence ID" value="AAM95777.1"/>
    <property type="molecule type" value="Genomic_DNA"/>
</dbReference>
<evidence type="ECO:0000256" key="8">
    <source>
        <dbReference type="ARBA" id="ARBA00023200"/>
    </source>
</evidence>
<evidence type="ECO:0000313" key="11">
    <source>
        <dbReference type="EMBL" id="AAM95777.1"/>
    </source>
</evidence>
<keyword evidence="8 9" id="KW-1035">Host cytoplasm</keyword>
<reference evidence="11" key="1">
    <citation type="journal article" date="2002" name="J. Virol.">
        <title>Identification and expression of immunogenic proteins of a disease-associated marine turtle herpesvirus.</title>
        <authorList>
            <person name="Coberley S.S."/>
            <person name="Condit R.C."/>
            <person name="Herbst L.H."/>
            <person name="Klein P.A."/>
        </authorList>
    </citation>
    <scope>NUCLEOTIDE SEQUENCE</scope>
</reference>
<proteinExistence type="inferred from homology"/>
<protein>
    <recommendedName>
        <fullName evidence="9">Capsid scaffolding protein</fullName>
    </recommendedName>
    <alternativeName>
        <fullName evidence="9">Protease precursor</fullName>
        <shortName evidence="9">pPR</shortName>
    </alternativeName>
    <component>
        <recommendedName>
            <fullName evidence="9">Assemblin</fullName>
            <ecNumber evidence="9">3.4.21.97</ecNumber>
        </recommendedName>
        <alternativeName>
            <fullName evidence="9">Protease</fullName>
            <shortName evidence="9">Pr</shortName>
        </alternativeName>
    </component>
    <component>
        <recommendedName>
            <fullName evidence="9">Assembly protein</fullName>
            <shortName evidence="9">AP</shortName>
        </recommendedName>
        <alternativeName>
            <fullName evidence="9">Capsid assembly protein</fullName>
        </alternativeName>
    </component>
</protein>
<dbReference type="MEROPS" id="S21.001"/>
<dbReference type="InterPro" id="IPR035443">
    <property type="entry name" value="Herpes_virus_sf"/>
</dbReference>
<comment type="subunit">
    <molecule>Assembly protein</molecule>
    <text evidence="9">Homomultimer. Interacts with major capsid protein.</text>
</comment>
<evidence type="ECO:0000256" key="5">
    <source>
        <dbReference type="ARBA" id="ARBA00022801"/>
    </source>
</evidence>
<evidence type="ECO:0000256" key="1">
    <source>
        <dbReference type="ARBA" id="ARBA00022553"/>
    </source>
</evidence>
<evidence type="ECO:0000256" key="10">
    <source>
        <dbReference type="SAM" id="MobiDB-lite"/>
    </source>
</evidence>
<comment type="function">
    <text evidence="9">Assemblin: Protease that plays an essential role in virion assembly within the nucleus. Catalyzes the cleavage of the assembly protein after formation of the spherical procapsid. By that cleavage, the capsid matures and gains its icosahedral shape. The cleavage sites seem to include -Ala-Ser-, -Ala-Ala-, as well as Ala-Thr bonds. Assemblin and cleavages products are evicted from the capsid before or during DNA packaging.</text>
</comment>
<dbReference type="Gene3D" id="3.20.16.10">
    <property type="entry name" value="Herpesvirus/Caudovirus protease domain"/>
    <property type="match status" value="1"/>
</dbReference>
<gene>
    <name evidence="11" type="primary">UL26</name>
</gene>
<keyword evidence="4 9" id="KW-0645">Protease</keyword>
<dbReference type="GO" id="GO:0042802">
    <property type="term" value="F:identical protein binding"/>
    <property type="evidence" value="ECO:0007669"/>
    <property type="project" value="UniProtKB-UniRule"/>
</dbReference>
<accession>Q8BAH4</accession>
<feature type="chain" id="PRO_5023440212" description="Assemblin" evidence="9">
    <location>
        <begin position="1"/>
        <end position="237"/>
    </location>
</feature>
<evidence type="ECO:0000256" key="4">
    <source>
        <dbReference type="ARBA" id="ARBA00022670"/>
    </source>
</evidence>
<comment type="subunit">
    <molecule>Assemblin</molecule>
    <text evidence="9">Exists in a monomer-dimer equilibrium with the dimer being the active species.</text>
</comment>
<dbReference type="SUPFAM" id="SSF50789">
    <property type="entry name" value="Herpes virus serine proteinase, assemblin"/>
    <property type="match status" value="1"/>
</dbReference>
<sequence length="580" mass="63021">MAAETSYPDVYVGGFLAVYEADVSELFLNREIMARALPTDSVVPLNIDHRAGCVVGRVLTIHNGRYGLFCLCKITSQNLFRVMMETADEGLFENLNPGSEADKLLYLISNYIPSFSMSSKRVASVDEVDSTFVSHVSLCILGKRVGTIVVYHFDPASVVAAFDALTAGERSAIVSAATEAKDRDGAWDVAFEDPSKESLYTSLFAQALNTNFINNRWAELKKQKALSTVVGDTYLQASSKTSIPAKSRDETATSTAAVVESPVIKAAIKKRFDIRDMENSERATSARPAECVYVPIDYFNALLSHRPETSRSPGGQFLPPAQRPIEYHPHHHHQQQQQPPHFSGMAPSLPPTPHHPGYYGHFAGPLQPPPPPPVNPQLAGLENKLDSLLSRLIREPTETGSQPSTAPVKTTAPYYEKIITSRGVAFKRVGGDAATTRSAKRKLSPQFEAVAPVDDDDDDDDLVFPGEGRLPTKVKKPAPSPSVADVNSSLNLVNQTLAHFQTELQNLKAQHAAAAVAVLPGLPEPRSTAPPAEPAAPPPETVDASYVAALAATHHHQQPPPQQHAHANNKNEFVKQMMMK</sequence>
<dbReference type="InterPro" id="IPR001847">
    <property type="entry name" value="Peptidase_S21"/>
</dbReference>
<dbReference type="GO" id="GO:0004252">
    <property type="term" value="F:serine-type endopeptidase activity"/>
    <property type="evidence" value="ECO:0007669"/>
    <property type="project" value="UniProtKB-UniRule"/>
</dbReference>
<evidence type="ECO:0000256" key="2">
    <source>
        <dbReference type="ARBA" id="ARBA00022562"/>
    </source>
</evidence>
<comment type="subcellular location">
    <molecule>Capsid scaffolding protein</molecule>
    <subcellularLocation>
        <location evidence="9">Host cytoplasm</location>
    </subcellularLocation>
</comment>